<keyword evidence="4 10" id="KW-0347">Helicase</keyword>
<dbReference type="PROSITE" id="PS51217">
    <property type="entry name" value="UVRD_HELICASE_CTER"/>
    <property type="match status" value="1"/>
</dbReference>
<sequence length="805" mass="90467">MDTLANLNPQQQAAVEHINGPMLILAGAGSGKTKVLTCRIAHLLELGVSPYKILAITFTNKAAKEMRDRVDAMVGPAAKDVWLYTFHAFCARFLRREIEVLGTHKSNFAIYDAADQKNLLKSILKDMNLDEKRFPPAALQNAISNAKNQMQNASAFAKLAGDFFEQKAAEVYELYEKRLLANNAMDFDDLLMLTVKILAECPEVREKYQQRFSYIMIDEYQDTNRTQYLLTRYLAGDEGNLCVVGDADQSIYGWRGADIRNILDFEKDYPKAKLLKLEQNYRSTTVILDAANAVIENNTGRKPKKLWTKNAAGTAITYYNAMDERDEARFVVEQAQMLIRSGKFTYGDMAVLYRTNTQSRVFEEMLIKSGISYSMVGGVKFYDRKEIRDVMAYLKLLYNPYDALSLQRIINVPKRGIGQTTINKLQDYANARGISLFEVITNAAAVPGLSPRFIARLEEMSSLIFDLIAEVDTVPVEQLIDDVMHKTGYLEELQAERTPQSESRANNLQELISVAQDFLKDAGEEKTLARFLEHVALVSDIDDAQLDNDKFTLMTLHSAKGLEFPVVFLAGMEEGLFPHSRSLMDDEQMEEERRLCYVGITRAKQILYLTSAKTRTIYGRTNYSVPSRFLEEIPEKLVHEYHRPSLVSTGYRYTDRYKNRGYGQGGYSDSGFGGSPQGGRSGYGQSGYNRNSYSYDDEGGPIIGGGHVKRTVPDSRVSASLSERFKEESKKTSCLFSKIHTDFVPEKPADAAADFAIGDRVSHKKWGEGTIVSVKNSPDGQEVKVAFSGAGVRSLLTKYAMLKKL</sequence>
<evidence type="ECO:0000256" key="4">
    <source>
        <dbReference type="ARBA" id="ARBA00022806"/>
    </source>
</evidence>
<dbReference type="InterPro" id="IPR014017">
    <property type="entry name" value="DNA_helicase_UvrD-like_C"/>
</dbReference>
<evidence type="ECO:0000256" key="3">
    <source>
        <dbReference type="ARBA" id="ARBA00022801"/>
    </source>
</evidence>
<evidence type="ECO:0000259" key="14">
    <source>
        <dbReference type="PROSITE" id="PS51217"/>
    </source>
</evidence>
<dbReference type="InterPro" id="IPR027417">
    <property type="entry name" value="P-loop_NTPase"/>
</dbReference>
<accession>A0A1G6KCM5</accession>
<dbReference type="InterPro" id="IPR000212">
    <property type="entry name" value="DNA_helicase_UvrD/REP"/>
</dbReference>
<dbReference type="RefSeq" id="WP_176760410.1">
    <property type="nucleotide sequence ID" value="NZ_FMYW01000004.1"/>
</dbReference>
<keyword evidence="6 11" id="KW-0238">DNA-binding</keyword>
<keyword evidence="5 10" id="KW-0067">ATP-binding</keyword>
<feature type="binding site" evidence="10">
    <location>
        <begin position="26"/>
        <end position="33"/>
    </location>
    <ligand>
        <name>ATP</name>
        <dbReference type="ChEBI" id="CHEBI:30616"/>
    </ligand>
</feature>
<feature type="domain" description="UvrD-like helicase C-terminal" evidence="14">
    <location>
        <begin position="285"/>
        <end position="561"/>
    </location>
</feature>
<proteinExistence type="inferred from homology"/>
<evidence type="ECO:0000256" key="6">
    <source>
        <dbReference type="ARBA" id="ARBA00023125"/>
    </source>
</evidence>
<dbReference type="InterPro" id="IPR005751">
    <property type="entry name" value="ATP-dep_DNA_helicase_PcrA"/>
</dbReference>
<dbReference type="Pfam" id="PF13361">
    <property type="entry name" value="UvrD_C"/>
    <property type="match status" value="1"/>
</dbReference>
<dbReference type="Gene3D" id="3.40.50.300">
    <property type="entry name" value="P-loop containing nucleotide triphosphate hydrolases"/>
    <property type="match status" value="2"/>
</dbReference>
<gene>
    <name evidence="15" type="ORF">SAMN04487864_104192</name>
</gene>
<dbReference type="SUPFAM" id="SSF52540">
    <property type="entry name" value="P-loop containing nucleoside triphosphate hydrolases"/>
    <property type="match status" value="1"/>
</dbReference>
<keyword evidence="2 10" id="KW-0547">Nucleotide-binding</keyword>
<feature type="region of interest" description="Disordered" evidence="12">
    <location>
        <begin position="662"/>
        <end position="691"/>
    </location>
</feature>
<dbReference type="GO" id="GO:0016887">
    <property type="term" value="F:ATP hydrolysis activity"/>
    <property type="evidence" value="ECO:0007669"/>
    <property type="project" value="RHEA"/>
</dbReference>
<evidence type="ECO:0000256" key="5">
    <source>
        <dbReference type="ARBA" id="ARBA00022840"/>
    </source>
</evidence>
<keyword evidence="7" id="KW-0413">Isomerase</keyword>
<evidence type="ECO:0000259" key="13">
    <source>
        <dbReference type="PROSITE" id="PS51198"/>
    </source>
</evidence>
<comment type="catalytic activity">
    <reaction evidence="8">
        <text>Couples ATP hydrolysis with the unwinding of duplex DNA by translocating in the 3'-5' direction.</text>
        <dbReference type="EC" id="5.6.2.4"/>
    </reaction>
</comment>
<comment type="similarity">
    <text evidence="1 11">Belongs to the helicase family. UvrD subfamily.</text>
</comment>
<dbReference type="GO" id="GO:0006260">
    <property type="term" value="P:DNA replication"/>
    <property type="evidence" value="ECO:0007669"/>
    <property type="project" value="InterPro"/>
</dbReference>
<dbReference type="GO" id="GO:0005524">
    <property type="term" value="F:ATP binding"/>
    <property type="evidence" value="ECO:0007669"/>
    <property type="project" value="UniProtKB-UniRule"/>
</dbReference>
<dbReference type="Proteomes" id="UP000198943">
    <property type="component" value="Unassembled WGS sequence"/>
</dbReference>
<dbReference type="GO" id="GO:0009314">
    <property type="term" value="P:response to radiation"/>
    <property type="evidence" value="ECO:0007669"/>
    <property type="project" value="UniProtKB-ARBA"/>
</dbReference>
<dbReference type="PANTHER" id="PTHR11070:SF2">
    <property type="entry name" value="ATP-DEPENDENT DNA HELICASE SRS2"/>
    <property type="match status" value="1"/>
</dbReference>
<evidence type="ECO:0000256" key="11">
    <source>
        <dbReference type="RuleBase" id="RU364053"/>
    </source>
</evidence>
<name>A0A1G6KCM5_9FIRM</name>
<dbReference type="InterPro" id="IPR013986">
    <property type="entry name" value="DExx_box_DNA_helicase_dom_sf"/>
</dbReference>
<dbReference type="NCBIfam" id="TIGR01073">
    <property type="entry name" value="pcrA"/>
    <property type="match status" value="1"/>
</dbReference>
<dbReference type="AlphaFoldDB" id="A0A1G6KCM5"/>
<reference evidence="16" key="1">
    <citation type="submission" date="2016-10" db="EMBL/GenBank/DDBJ databases">
        <authorList>
            <person name="Varghese N."/>
            <person name="Submissions S."/>
        </authorList>
    </citation>
    <scope>NUCLEOTIDE SEQUENCE [LARGE SCALE GENOMIC DNA]</scope>
    <source>
        <strain evidence="16">DSM 11005</strain>
    </source>
</reference>
<evidence type="ECO:0000313" key="16">
    <source>
        <dbReference type="Proteomes" id="UP000198943"/>
    </source>
</evidence>
<comment type="catalytic activity">
    <reaction evidence="9 11">
        <text>ATP + H2O = ADP + phosphate + H(+)</text>
        <dbReference type="Rhea" id="RHEA:13065"/>
        <dbReference type="ChEBI" id="CHEBI:15377"/>
        <dbReference type="ChEBI" id="CHEBI:15378"/>
        <dbReference type="ChEBI" id="CHEBI:30616"/>
        <dbReference type="ChEBI" id="CHEBI:43474"/>
        <dbReference type="ChEBI" id="CHEBI:456216"/>
        <dbReference type="EC" id="5.6.2.4"/>
    </reaction>
</comment>
<keyword evidence="3 10" id="KW-0378">Hydrolase</keyword>
<dbReference type="GO" id="GO:0003677">
    <property type="term" value="F:DNA binding"/>
    <property type="evidence" value="ECO:0007669"/>
    <property type="project" value="UniProtKB-KW"/>
</dbReference>
<dbReference type="FunFam" id="1.10.486.10:FF:000003">
    <property type="entry name" value="ATP-dependent DNA helicase"/>
    <property type="match status" value="1"/>
</dbReference>
<organism evidence="15 16">
    <name type="scientific">Succiniclasticum ruminis</name>
    <dbReference type="NCBI Taxonomy" id="40841"/>
    <lineage>
        <taxon>Bacteria</taxon>
        <taxon>Bacillati</taxon>
        <taxon>Bacillota</taxon>
        <taxon>Negativicutes</taxon>
        <taxon>Acidaminococcales</taxon>
        <taxon>Acidaminococcaceae</taxon>
        <taxon>Succiniclasticum</taxon>
    </lineage>
</organism>
<dbReference type="GO" id="GO:0033202">
    <property type="term" value="C:DNA helicase complex"/>
    <property type="evidence" value="ECO:0007669"/>
    <property type="project" value="TreeGrafter"/>
</dbReference>
<evidence type="ECO:0000256" key="8">
    <source>
        <dbReference type="ARBA" id="ARBA00034617"/>
    </source>
</evidence>
<evidence type="ECO:0000256" key="10">
    <source>
        <dbReference type="PROSITE-ProRule" id="PRU00560"/>
    </source>
</evidence>
<evidence type="ECO:0000256" key="7">
    <source>
        <dbReference type="ARBA" id="ARBA00023235"/>
    </source>
</evidence>
<evidence type="ECO:0000256" key="1">
    <source>
        <dbReference type="ARBA" id="ARBA00009922"/>
    </source>
</evidence>
<dbReference type="GO" id="GO:0043138">
    <property type="term" value="F:3'-5' DNA helicase activity"/>
    <property type="evidence" value="ECO:0007669"/>
    <property type="project" value="UniProtKB-EC"/>
</dbReference>
<dbReference type="FunFam" id="1.10.10.160:FF:000001">
    <property type="entry name" value="ATP-dependent DNA helicase"/>
    <property type="match status" value="1"/>
</dbReference>
<feature type="compositionally biased region" description="Gly residues" evidence="12">
    <location>
        <begin position="662"/>
        <end position="685"/>
    </location>
</feature>
<dbReference type="EC" id="5.6.2.4" evidence="11"/>
<evidence type="ECO:0000256" key="2">
    <source>
        <dbReference type="ARBA" id="ARBA00022741"/>
    </source>
</evidence>
<dbReference type="GO" id="GO:0005829">
    <property type="term" value="C:cytosol"/>
    <property type="evidence" value="ECO:0007669"/>
    <property type="project" value="TreeGrafter"/>
</dbReference>
<evidence type="ECO:0000313" key="15">
    <source>
        <dbReference type="EMBL" id="SDC28819.1"/>
    </source>
</evidence>
<dbReference type="GO" id="GO:0000725">
    <property type="term" value="P:recombinational repair"/>
    <property type="evidence" value="ECO:0007669"/>
    <property type="project" value="TreeGrafter"/>
</dbReference>
<dbReference type="Pfam" id="PF21196">
    <property type="entry name" value="PcrA_UvrD_tudor"/>
    <property type="match status" value="1"/>
</dbReference>
<dbReference type="CDD" id="cd18807">
    <property type="entry name" value="SF1_C_UvrD"/>
    <property type="match status" value="1"/>
</dbReference>
<evidence type="ECO:0000256" key="12">
    <source>
        <dbReference type="SAM" id="MobiDB-lite"/>
    </source>
</evidence>
<dbReference type="CDD" id="cd17932">
    <property type="entry name" value="DEXQc_UvrD"/>
    <property type="match status" value="1"/>
</dbReference>
<dbReference type="PROSITE" id="PS51198">
    <property type="entry name" value="UVRD_HELICASE_ATP_BIND"/>
    <property type="match status" value="1"/>
</dbReference>
<dbReference type="Gene3D" id="1.10.10.160">
    <property type="match status" value="1"/>
</dbReference>
<feature type="domain" description="UvrD-like helicase ATP-binding" evidence="13">
    <location>
        <begin position="5"/>
        <end position="284"/>
    </location>
</feature>
<keyword evidence="16" id="KW-1185">Reference proteome</keyword>
<dbReference type="Pfam" id="PF00580">
    <property type="entry name" value="UvrD-helicase"/>
    <property type="match status" value="1"/>
</dbReference>
<dbReference type="EMBL" id="FMYW01000004">
    <property type="protein sequence ID" value="SDC28819.1"/>
    <property type="molecule type" value="Genomic_DNA"/>
</dbReference>
<dbReference type="Gene3D" id="1.10.486.10">
    <property type="entry name" value="PCRA, domain 4"/>
    <property type="match status" value="1"/>
</dbReference>
<dbReference type="InterPro" id="IPR014016">
    <property type="entry name" value="UvrD-like_ATP-bd"/>
</dbReference>
<evidence type="ECO:0000256" key="9">
    <source>
        <dbReference type="ARBA" id="ARBA00048988"/>
    </source>
</evidence>
<dbReference type="PANTHER" id="PTHR11070">
    <property type="entry name" value="UVRD / RECB / PCRA DNA HELICASE FAMILY MEMBER"/>
    <property type="match status" value="1"/>
</dbReference>
<protein>
    <recommendedName>
        <fullName evidence="11">ATP-dependent DNA helicase</fullName>
        <ecNumber evidence="11">5.6.2.4</ecNumber>
    </recommendedName>
</protein>